<dbReference type="PANTHER" id="PTHR30537">
    <property type="entry name" value="HTH-TYPE TRANSCRIPTIONAL REGULATOR"/>
    <property type="match status" value="1"/>
</dbReference>
<dbReference type="Pfam" id="PF03466">
    <property type="entry name" value="LysR_substrate"/>
    <property type="match status" value="1"/>
</dbReference>
<evidence type="ECO:0000256" key="3">
    <source>
        <dbReference type="ARBA" id="ARBA00023125"/>
    </source>
</evidence>
<evidence type="ECO:0000256" key="2">
    <source>
        <dbReference type="ARBA" id="ARBA00023015"/>
    </source>
</evidence>
<evidence type="ECO:0000259" key="5">
    <source>
        <dbReference type="PROSITE" id="PS50931"/>
    </source>
</evidence>
<comment type="caution">
    <text evidence="6">The sequence shown here is derived from an EMBL/GenBank/DDBJ whole genome shotgun (WGS) entry which is preliminary data.</text>
</comment>
<dbReference type="PRINTS" id="PR00039">
    <property type="entry name" value="HTHLYSR"/>
</dbReference>
<keyword evidence="4" id="KW-0804">Transcription</keyword>
<dbReference type="Pfam" id="PF00126">
    <property type="entry name" value="HTH_1"/>
    <property type="match status" value="1"/>
</dbReference>
<gene>
    <name evidence="6" type="ORF">I4X03_020400</name>
</gene>
<dbReference type="RefSeq" id="WP_223470104.1">
    <property type="nucleotide sequence ID" value="NZ_JAFBIL020000009.1"/>
</dbReference>
<name>A0ABS7SUL2_9BURK</name>
<dbReference type="PANTHER" id="PTHR30537:SF5">
    <property type="entry name" value="HTH-TYPE TRANSCRIPTIONAL ACTIVATOR TTDR-RELATED"/>
    <property type="match status" value="1"/>
</dbReference>
<dbReference type="Gene3D" id="3.40.190.290">
    <property type="match status" value="1"/>
</dbReference>
<evidence type="ECO:0000313" key="7">
    <source>
        <dbReference type="Proteomes" id="UP000809349"/>
    </source>
</evidence>
<keyword evidence="7" id="KW-1185">Reference proteome</keyword>
<dbReference type="CDD" id="cd08422">
    <property type="entry name" value="PBP2_CrgA_like"/>
    <property type="match status" value="1"/>
</dbReference>
<dbReference type="SUPFAM" id="SSF53850">
    <property type="entry name" value="Periplasmic binding protein-like II"/>
    <property type="match status" value="1"/>
</dbReference>
<dbReference type="SUPFAM" id="SSF46785">
    <property type="entry name" value="Winged helix' DNA-binding domain"/>
    <property type="match status" value="1"/>
</dbReference>
<dbReference type="InterPro" id="IPR000847">
    <property type="entry name" value="LysR_HTH_N"/>
</dbReference>
<evidence type="ECO:0000256" key="1">
    <source>
        <dbReference type="ARBA" id="ARBA00009437"/>
    </source>
</evidence>
<keyword evidence="2" id="KW-0805">Transcription regulation</keyword>
<sequence>MSRQFDDLLLGSIELFCSTAELGSFTAAATAAAVTPAAVSRAISRLEARLGVRLFVRTTRTLHLTDPGKEYYEQCRGALHQLVEAERLVTGRQSTPSGVLRISMPTPYGHYRVLPLLPEFSRRYPDVRVEVHLSNRNVDFGDEGFDLAIRGRAPADSTMIARALEDAELVVVGAPSYLQRAGVPATLDDLAAHNCIQFALPSTGRDIPWLFRVGGEDVELQTSGLYGCAEDILGAVTLARAGGGLFQTYRFIVAADLRDGRLAELLPAHGGRSRPFCLLYPHARHVALRVRVFVDFLIEQLR</sequence>
<dbReference type="InterPro" id="IPR005119">
    <property type="entry name" value="LysR_subst-bd"/>
</dbReference>
<reference evidence="6 7" key="1">
    <citation type="submission" date="2021-08" db="EMBL/GenBank/DDBJ databases">
        <title>Massilia sp. R798.</title>
        <authorList>
            <person name="Baek J.H."/>
            <person name="Jung H.S."/>
            <person name="Kim K.R."/>
            <person name="Jeon C.O."/>
        </authorList>
    </citation>
    <scope>NUCLEOTIDE SEQUENCE [LARGE SCALE GENOMIC DNA]</scope>
    <source>
        <strain evidence="6 7">R798</strain>
    </source>
</reference>
<dbReference type="InterPro" id="IPR058163">
    <property type="entry name" value="LysR-type_TF_proteobact-type"/>
</dbReference>
<dbReference type="EMBL" id="JAFBIL020000009">
    <property type="protein sequence ID" value="MBZ2209636.1"/>
    <property type="molecule type" value="Genomic_DNA"/>
</dbReference>
<evidence type="ECO:0000256" key="4">
    <source>
        <dbReference type="ARBA" id="ARBA00023163"/>
    </source>
</evidence>
<comment type="similarity">
    <text evidence="1">Belongs to the LysR transcriptional regulatory family.</text>
</comment>
<dbReference type="Gene3D" id="1.10.10.10">
    <property type="entry name" value="Winged helix-like DNA-binding domain superfamily/Winged helix DNA-binding domain"/>
    <property type="match status" value="1"/>
</dbReference>
<accession>A0ABS7SUL2</accession>
<dbReference type="InterPro" id="IPR036388">
    <property type="entry name" value="WH-like_DNA-bd_sf"/>
</dbReference>
<dbReference type="Proteomes" id="UP000809349">
    <property type="component" value="Unassembled WGS sequence"/>
</dbReference>
<keyword evidence="3" id="KW-0238">DNA-binding</keyword>
<evidence type="ECO:0000313" key="6">
    <source>
        <dbReference type="EMBL" id="MBZ2209636.1"/>
    </source>
</evidence>
<dbReference type="PROSITE" id="PS50931">
    <property type="entry name" value="HTH_LYSR"/>
    <property type="match status" value="1"/>
</dbReference>
<feature type="domain" description="HTH lysR-type" evidence="5">
    <location>
        <begin position="8"/>
        <end position="65"/>
    </location>
</feature>
<organism evidence="6 7">
    <name type="scientific">Massilia soli</name>
    <dbReference type="NCBI Taxonomy" id="2792854"/>
    <lineage>
        <taxon>Bacteria</taxon>
        <taxon>Pseudomonadati</taxon>
        <taxon>Pseudomonadota</taxon>
        <taxon>Betaproteobacteria</taxon>
        <taxon>Burkholderiales</taxon>
        <taxon>Oxalobacteraceae</taxon>
        <taxon>Telluria group</taxon>
        <taxon>Massilia</taxon>
    </lineage>
</organism>
<dbReference type="InterPro" id="IPR036390">
    <property type="entry name" value="WH_DNA-bd_sf"/>
</dbReference>
<protein>
    <submittedName>
        <fullName evidence="6">LysR family transcriptional regulator</fullName>
    </submittedName>
</protein>
<proteinExistence type="inferred from homology"/>